<evidence type="ECO:0000256" key="1">
    <source>
        <dbReference type="SAM" id="MobiDB-lite"/>
    </source>
</evidence>
<dbReference type="PANTHER" id="PTHR33887:SF5">
    <property type="entry name" value="PB1 DOMAIN-CONTAINING PROTEIN"/>
    <property type="match status" value="1"/>
</dbReference>
<protein>
    <submittedName>
        <fullName evidence="2">Uncharacterized protein</fullName>
    </submittedName>
</protein>
<proteinExistence type="predicted"/>
<dbReference type="Proteomes" id="UP000193642">
    <property type="component" value="Unassembled WGS sequence"/>
</dbReference>
<dbReference type="AlphaFoldDB" id="A0A1Y2C9X8"/>
<feature type="region of interest" description="Disordered" evidence="1">
    <location>
        <begin position="120"/>
        <end position="168"/>
    </location>
</feature>
<dbReference type="Pfam" id="PF15874">
    <property type="entry name" value="Il2rg"/>
    <property type="match status" value="1"/>
</dbReference>
<organism evidence="2 3">
    <name type="scientific">Rhizoclosmatium globosum</name>
    <dbReference type="NCBI Taxonomy" id="329046"/>
    <lineage>
        <taxon>Eukaryota</taxon>
        <taxon>Fungi</taxon>
        <taxon>Fungi incertae sedis</taxon>
        <taxon>Chytridiomycota</taxon>
        <taxon>Chytridiomycota incertae sedis</taxon>
        <taxon>Chytridiomycetes</taxon>
        <taxon>Chytridiales</taxon>
        <taxon>Chytriomycetaceae</taxon>
        <taxon>Rhizoclosmatium</taxon>
    </lineage>
</organism>
<dbReference type="InterPro" id="IPR039471">
    <property type="entry name" value="CXorf65-like"/>
</dbReference>
<comment type="caution">
    <text evidence="2">The sequence shown here is derived from an EMBL/GenBank/DDBJ whole genome shotgun (WGS) entry which is preliminary data.</text>
</comment>
<dbReference type="OrthoDB" id="2109241at2759"/>
<gene>
    <name evidence="2" type="ORF">BCR33DRAFT_717478</name>
</gene>
<sequence length="168" mass="18154">MPFITVKYGAGSEKLVNPNCQTAVVLSYIKKTCGFSNLTTPIDLATENGEVVDLNSKTKEIAKKYLDDRKTYIPVKVIGEFSEETVPTYVPLLDLPADTKLKFSVPEKIRAAKKKGGIAGSMGITGQDKQESAPVPETKTTTSTLKATSKLPANSRRRGSTNNLSKAD</sequence>
<accession>A0A1Y2C9X8</accession>
<evidence type="ECO:0000313" key="2">
    <source>
        <dbReference type="EMBL" id="ORY43841.1"/>
    </source>
</evidence>
<evidence type="ECO:0000313" key="3">
    <source>
        <dbReference type="Proteomes" id="UP000193642"/>
    </source>
</evidence>
<name>A0A1Y2C9X8_9FUNG</name>
<dbReference type="STRING" id="329046.A0A1Y2C9X8"/>
<dbReference type="EMBL" id="MCGO01000024">
    <property type="protein sequence ID" value="ORY43841.1"/>
    <property type="molecule type" value="Genomic_DNA"/>
</dbReference>
<dbReference type="PANTHER" id="PTHR33887">
    <property type="entry name" value="PB1 DOMAIN-CONTAINING PROTEIN"/>
    <property type="match status" value="1"/>
</dbReference>
<reference evidence="2 3" key="1">
    <citation type="submission" date="2016-07" db="EMBL/GenBank/DDBJ databases">
        <title>Pervasive Adenine N6-methylation of Active Genes in Fungi.</title>
        <authorList>
            <consortium name="DOE Joint Genome Institute"/>
            <person name="Mondo S.J."/>
            <person name="Dannebaum R.O."/>
            <person name="Kuo R.C."/>
            <person name="Labutti K."/>
            <person name="Haridas S."/>
            <person name="Kuo A."/>
            <person name="Salamov A."/>
            <person name="Ahrendt S.R."/>
            <person name="Lipzen A."/>
            <person name="Sullivan W."/>
            <person name="Andreopoulos W.B."/>
            <person name="Clum A."/>
            <person name="Lindquist E."/>
            <person name="Daum C."/>
            <person name="Ramamoorthy G.K."/>
            <person name="Gryganskyi A."/>
            <person name="Culley D."/>
            <person name="Magnuson J.K."/>
            <person name="James T.Y."/>
            <person name="O'Malley M.A."/>
            <person name="Stajich J.E."/>
            <person name="Spatafora J.W."/>
            <person name="Visel A."/>
            <person name="Grigoriev I.V."/>
        </authorList>
    </citation>
    <scope>NUCLEOTIDE SEQUENCE [LARGE SCALE GENOMIC DNA]</scope>
    <source>
        <strain evidence="2 3">JEL800</strain>
    </source>
</reference>
<keyword evidence="3" id="KW-1185">Reference proteome</keyword>
<feature type="compositionally biased region" description="Low complexity" evidence="1">
    <location>
        <begin position="138"/>
        <end position="151"/>
    </location>
</feature>